<evidence type="ECO:0000313" key="5">
    <source>
        <dbReference type="EMBL" id="KRT93537.1"/>
    </source>
</evidence>
<organism evidence="5 7">
    <name type="scientific">Bacillus glycinifermentans</name>
    <dbReference type="NCBI Taxonomy" id="1664069"/>
    <lineage>
        <taxon>Bacteria</taxon>
        <taxon>Bacillati</taxon>
        <taxon>Bacillota</taxon>
        <taxon>Bacilli</taxon>
        <taxon>Bacillales</taxon>
        <taxon>Bacillaceae</taxon>
        <taxon>Bacillus</taxon>
    </lineage>
</organism>
<dbReference type="EMBL" id="LECW02000021">
    <property type="protein sequence ID" value="KRT93537.1"/>
    <property type="molecule type" value="Genomic_DNA"/>
</dbReference>
<feature type="binding site" evidence="1">
    <location>
        <position position="23"/>
    </location>
    <ligand>
        <name>Zn(2+)</name>
        <dbReference type="ChEBI" id="CHEBI:29105"/>
    </ligand>
</feature>
<proteinExistence type="predicted"/>
<dbReference type="Proteomes" id="UP001341297">
    <property type="component" value="Unassembled WGS sequence"/>
</dbReference>
<reference evidence="6 8" key="3">
    <citation type="submission" date="2023-03" db="EMBL/GenBank/DDBJ databases">
        <title>Agriculturally important microbes genome sequencing.</title>
        <authorList>
            <person name="Dunlap C."/>
        </authorList>
    </citation>
    <scope>NUCLEOTIDE SEQUENCE [LARGE SCALE GENOMIC DNA]</scope>
    <source>
        <strain evidence="6 8">CBP-3203</strain>
    </source>
</reference>
<feature type="binding site" evidence="2">
    <location>
        <position position="79"/>
    </location>
    <ligand>
        <name>S-adenosyl-L-methionine</name>
        <dbReference type="ChEBI" id="CHEBI:59789"/>
    </ligand>
</feature>
<keyword evidence="2" id="KW-0949">S-adenosyl-L-methionine</keyword>
<dbReference type="InterPro" id="IPR041698">
    <property type="entry name" value="Methyltransf_25"/>
</dbReference>
<dbReference type="Pfam" id="PF21302">
    <property type="entry name" value="Zn_ribbon_RlmA"/>
    <property type="match status" value="1"/>
</dbReference>
<keyword evidence="5" id="KW-0808">Transferase</keyword>
<dbReference type="PATRIC" id="fig|1664069.3.peg.4284"/>
<dbReference type="Pfam" id="PF13649">
    <property type="entry name" value="Methyltransf_25"/>
    <property type="match status" value="1"/>
</dbReference>
<keyword evidence="5" id="KW-0489">Methyltransferase</keyword>
<feature type="binding site" evidence="1">
    <location>
        <position position="37"/>
    </location>
    <ligand>
        <name>Zn(2+)</name>
        <dbReference type="ChEBI" id="CHEBI:29105"/>
    </ligand>
</feature>
<dbReference type="InterPro" id="IPR048647">
    <property type="entry name" value="RlmA_N"/>
</dbReference>
<evidence type="ECO:0000256" key="1">
    <source>
        <dbReference type="PIRSR" id="PIRSR018249-1"/>
    </source>
</evidence>
<reference evidence="5 7" key="1">
    <citation type="journal article" date="2015" name="Int. J. Syst. Evol. Microbiol.">
        <title>Bacillus glycinifermentans sp. nov., isolated from fermented soybean paste.</title>
        <authorList>
            <person name="Kim S.J."/>
            <person name="Dunlap C.A."/>
            <person name="Kwon S.W."/>
            <person name="Rooney A.P."/>
        </authorList>
    </citation>
    <scope>NUCLEOTIDE SEQUENCE [LARGE SCALE GENOMIC DNA]</scope>
    <source>
        <strain evidence="5 7">GO-13</strain>
    </source>
</reference>
<evidence type="ECO:0000256" key="2">
    <source>
        <dbReference type="PIRSR" id="PIRSR018249-2"/>
    </source>
</evidence>
<dbReference type="GO" id="GO:0046872">
    <property type="term" value="F:metal ion binding"/>
    <property type="evidence" value="ECO:0007669"/>
    <property type="project" value="UniProtKB-KW"/>
</dbReference>
<dbReference type="AlphaFoldDB" id="A0A0J6EVW0"/>
<keyword evidence="8" id="KW-1185">Reference proteome</keyword>
<feature type="binding site" evidence="1">
    <location>
        <position position="41"/>
    </location>
    <ligand>
        <name>Zn(2+)</name>
        <dbReference type="ChEBI" id="CHEBI:29105"/>
    </ligand>
</feature>
<evidence type="ECO:0000259" key="4">
    <source>
        <dbReference type="Pfam" id="PF21302"/>
    </source>
</evidence>
<dbReference type="Gene3D" id="3.40.50.150">
    <property type="entry name" value="Vaccinia Virus protein VP39"/>
    <property type="match status" value="1"/>
</dbReference>
<accession>A0A0J6EVW0</accession>
<evidence type="ECO:0000259" key="3">
    <source>
        <dbReference type="Pfam" id="PF13649"/>
    </source>
</evidence>
<gene>
    <name evidence="5" type="ORF">AB447_218490</name>
    <name evidence="6" type="ORF">P8828_10965</name>
</gene>
<protein>
    <submittedName>
        <fullName evidence="6">Methyltransferase domain-containing protein</fullName>
    </submittedName>
    <submittedName>
        <fullName evidence="5">rRNA (Guanine-N1)-methyltransferase</fullName>
    </submittedName>
</protein>
<dbReference type="SUPFAM" id="SSF53335">
    <property type="entry name" value="S-adenosyl-L-methionine-dependent methyltransferases"/>
    <property type="match status" value="1"/>
</dbReference>
<feature type="binding site" evidence="2">
    <location>
        <position position="202"/>
    </location>
    <ligand>
        <name>S-adenosyl-L-methionine</name>
        <dbReference type="ChEBI" id="CHEBI:59789"/>
    </ligand>
</feature>
<feature type="domain" description="Methyltransferase" evidence="3">
    <location>
        <begin position="103"/>
        <end position="176"/>
    </location>
</feature>
<feature type="binding site" evidence="2">
    <location>
        <begin position="110"/>
        <end position="111"/>
    </location>
    <ligand>
        <name>S-adenosyl-L-methionine</name>
        <dbReference type="ChEBI" id="CHEBI:59789"/>
    </ligand>
</feature>
<keyword evidence="1" id="KW-0479">Metal-binding</keyword>
<dbReference type="PIRSF" id="PIRSF018249">
    <property type="entry name" value="MyrA_prd"/>
    <property type="match status" value="1"/>
</dbReference>
<keyword evidence="1" id="KW-0862">Zinc</keyword>
<sequence length="292" mass="32388">MNKKLKSAALMKRHETMFQCPLCSADMTVIDLKSFICRNRHTFDIAKAGYLNVVQHSSAVKYDKDLFEARRAIAAGGFFEPLERMVTDRMKQAGLPSGKTVTILDAGCGEGSHLARITEKLQSGSGLSLLGVGMDLSKTGILAAAKHEREAIWCVADLANAPFRNRSIDVILNILSPSNYAEFKRLLSDDGIVIKAIPKGGHLKELREAFYDAPEKPSRSDPADRFCAHFDLKDRTELIYRTVLDRQQLLPLIKMTPLSWNAEKERIASFAKKESASITVHLDILIGGKKAE</sequence>
<feature type="binding site" evidence="1">
    <location>
        <position position="20"/>
    </location>
    <ligand>
        <name>Zn(2+)</name>
        <dbReference type="ChEBI" id="CHEBI:29105"/>
    </ligand>
</feature>
<comment type="caution">
    <text evidence="5">The sequence shown here is derived from an EMBL/GenBank/DDBJ whole genome shotgun (WGS) entry which is preliminary data.</text>
</comment>
<dbReference type="EMBL" id="JARRTL010000009">
    <property type="protein sequence ID" value="MEC0485353.1"/>
    <property type="molecule type" value="Genomic_DNA"/>
</dbReference>
<evidence type="ECO:0000313" key="8">
    <source>
        <dbReference type="Proteomes" id="UP001341297"/>
    </source>
</evidence>
<dbReference type="GO" id="GO:0008168">
    <property type="term" value="F:methyltransferase activity"/>
    <property type="evidence" value="ECO:0007669"/>
    <property type="project" value="UniProtKB-KW"/>
</dbReference>
<evidence type="ECO:0000313" key="6">
    <source>
        <dbReference type="EMBL" id="MEC0485353.1"/>
    </source>
</evidence>
<dbReference type="InterPro" id="IPR016718">
    <property type="entry name" value="rRNA_m1G-MeTrfase_A_prd"/>
</dbReference>
<reference evidence="5" key="2">
    <citation type="submission" date="2015-10" db="EMBL/GenBank/DDBJ databases">
        <authorList>
            <person name="Gilbert D.G."/>
        </authorList>
    </citation>
    <scope>NUCLEOTIDE SEQUENCE</scope>
    <source>
        <strain evidence="5">GO-13</strain>
    </source>
</reference>
<evidence type="ECO:0000313" key="7">
    <source>
        <dbReference type="Proteomes" id="UP000036168"/>
    </source>
</evidence>
<dbReference type="RefSeq" id="WP_048353142.1">
    <property type="nucleotide sequence ID" value="NZ_CP023481.1"/>
</dbReference>
<dbReference type="Proteomes" id="UP000036168">
    <property type="component" value="Unassembled WGS sequence"/>
</dbReference>
<feature type="domain" description="23S rRNA (guanine(745)-N(1))-methyltransferase N-terminal" evidence="4">
    <location>
        <begin position="18"/>
        <end position="53"/>
    </location>
</feature>
<dbReference type="InterPro" id="IPR029063">
    <property type="entry name" value="SAM-dependent_MTases_sf"/>
</dbReference>
<dbReference type="STRING" id="1664069.BGLY_1749"/>
<name>A0A0J6EVW0_9BACI</name>
<dbReference type="GO" id="GO:0032259">
    <property type="term" value="P:methylation"/>
    <property type="evidence" value="ECO:0007669"/>
    <property type="project" value="UniProtKB-KW"/>
</dbReference>
<accession>A0A0J6EIH9</accession>